<proteinExistence type="predicted"/>
<dbReference type="OrthoDB" id="1451596at2"/>
<dbReference type="STRING" id="29529.SAMN04488122_5980"/>
<keyword evidence="5 6" id="KW-0472">Membrane</keyword>
<dbReference type="RefSeq" id="WP_089901927.1">
    <property type="nucleotide sequence ID" value="NZ_FOJG01000002.1"/>
</dbReference>
<dbReference type="GO" id="GO:0005886">
    <property type="term" value="C:plasma membrane"/>
    <property type="evidence" value="ECO:0007669"/>
    <property type="project" value="UniProtKB-SubCell"/>
</dbReference>
<feature type="domain" description="MacB-like periplasmic core" evidence="8">
    <location>
        <begin position="21"/>
        <end position="243"/>
    </location>
</feature>
<feature type="transmembrane region" description="Helical" evidence="6">
    <location>
        <begin position="21"/>
        <end position="46"/>
    </location>
</feature>
<evidence type="ECO:0000256" key="4">
    <source>
        <dbReference type="ARBA" id="ARBA00022989"/>
    </source>
</evidence>
<feature type="transmembrane region" description="Helical" evidence="6">
    <location>
        <begin position="280"/>
        <end position="308"/>
    </location>
</feature>
<evidence type="ECO:0000256" key="6">
    <source>
        <dbReference type="SAM" id="Phobius"/>
    </source>
</evidence>
<evidence type="ECO:0000256" key="1">
    <source>
        <dbReference type="ARBA" id="ARBA00004651"/>
    </source>
</evidence>
<evidence type="ECO:0000313" key="9">
    <source>
        <dbReference type="EMBL" id="SEW54264.1"/>
    </source>
</evidence>
<feature type="domain" description="MacB-like periplasmic core" evidence="8">
    <location>
        <begin position="431"/>
        <end position="602"/>
    </location>
</feature>
<dbReference type="InterPro" id="IPR003838">
    <property type="entry name" value="ABC3_permease_C"/>
</dbReference>
<feature type="transmembrane region" description="Helical" evidence="6">
    <location>
        <begin position="711"/>
        <end position="734"/>
    </location>
</feature>
<keyword evidence="10" id="KW-1185">Reference proteome</keyword>
<evidence type="ECO:0000256" key="3">
    <source>
        <dbReference type="ARBA" id="ARBA00022692"/>
    </source>
</evidence>
<dbReference type="PANTHER" id="PTHR30572">
    <property type="entry name" value="MEMBRANE COMPONENT OF TRANSPORTER-RELATED"/>
    <property type="match status" value="1"/>
</dbReference>
<feature type="transmembrane region" description="Helical" evidence="6">
    <location>
        <begin position="328"/>
        <end position="353"/>
    </location>
</feature>
<name>A0A1I0SBT7_9BACT</name>
<feature type="domain" description="ABC3 transporter permease C-terminal" evidence="7">
    <location>
        <begin position="285"/>
        <end position="402"/>
    </location>
</feature>
<evidence type="ECO:0000313" key="10">
    <source>
        <dbReference type="Proteomes" id="UP000199310"/>
    </source>
</evidence>
<organism evidence="9 10">
    <name type="scientific">Chitinophaga arvensicola</name>
    <dbReference type="NCBI Taxonomy" id="29529"/>
    <lineage>
        <taxon>Bacteria</taxon>
        <taxon>Pseudomonadati</taxon>
        <taxon>Bacteroidota</taxon>
        <taxon>Chitinophagia</taxon>
        <taxon>Chitinophagales</taxon>
        <taxon>Chitinophagaceae</taxon>
        <taxon>Chitinophaga</taxon>
    </lineage>
</organism>
<reference evidence="10" key="1">
    <citation type="submission" date="2016-10" db="EMBL/GenBank/DDBJ databases">
        <authorList>
            <person name="Varghese N."/>
            <person name="Submissions S."/>
        </authorList>
    </citation>
    <scope>NUCLEOTIDE SEQUENCE [LARGE SCALE GENOMIC DNA]</scope>
    <source>
        <strain evidence="10">DSM 3695</strain>
    </source>
</reference>
<dbReference type="EMBL" id="FOJG01000002">
    <property type="protein sequence ID" value="SEW54264.1"/>
    <property type="molecule type" value="Genomic_DNA"/>
</dbReference>
<keyword evidence="4 6" id="KW-1133">Transmembrane helix</keyword>
<feature type="transmembrane region" description="Helical" evidence="6">
    <location>
        <begin position="754"/>
        <end position="772"/>
    </location>
</feature>
<evidence type="ECO:0000256" key="2">
    <source>
        <dbReference type="ARBA" id="ARBA00022475"/>
    </source>
</evidence>
<dbReference type="Pfam" id="PF12704">
    <property type="entry name" value="MacB_PCD"/>
    <property type="match status" value="2"/>
</dbReference>
<feature type="transmembrane region" description="Helical" evidence="6">
    <location>
        <begin position="373"/>
        <end position="392"/>
    </location>
</feature>
<dbReference type="InterPro" id="IPR025857">
    <property type="entry name" value="MacB_PCD"/>
</dbReference>
<keyword evidence="2" id="KW-1003">Cell membrane</keyword>
<sequence>MLQLNWFRTAWRNIRHQPLFTFINLAGLTTGFAGAMLIACLLHYHLSFDNFHKDKERIYRVVSKTTFGGDDYSQGLPQPFGKAFAADYTFAENVAMRADWGEPQVTVGNGEVRKMFHSAAAYVEPAYFNIFNYPLVSGTVDALQAPYQALITEKEARRFFSGTDVIGKQILLNNKYQYTIVGVMKDIPENSSNQQQIYLSYASYKIANPWLGSDSSWGGISSSIQCFMKLRPGVTATTVEGAFPQLLKKVGHKEMILYMQPLSDIHFNRIYDGQIEKKQLWGLSLVGLFLVLMAGINFINLTTARLFYRSREAGVRKVLGSSATMIRWQFIMETGILVLAAILLSVAVTYAAFPSFNQLFDTKISPRNLYQPWFLGFAISLFVVVTLLVGYYPGSLLARLKPVETMRGKVLGGQTAGIPLRKVLVVAQFAIVLFLISCTLIISKQLRSSMDTDIGFNKSGILMINIPEENKRSVDLLRNRFSEMSGVKAVSFCLTSPMSVVNNEDDFVYDGRPKTESFRMSTKTADANYLATFGLQLIAGRNLYGGDTLNGCLVNETFVKRVKAASPEAVIGKTIGVYDVKATILGVVKDFHTGDFHGEIDPLCLYSDFQGYYSCAVKMNVRDAKTLLPALEKVWKDTYPDYTWSYQFLDENISRMYHAEEVLLGMIRIFSSLAVLVGCIGLLGLVSFMAIQRRKEIGIRKVLGASVSSILWLFLKEFIVLIFFSLIIAIPVAWYVMHEWLQDFAYRLTIGPEAFAWPVVITVVMVVTTIGVKSVRAALANPVSNLRSE</sequence>
<accession>A0A1I0SBT7</accession>
<keyword evidence="3 6" id="KW-0812">Transmembrane</keyword>
<feature type="domain" description="ABC3 transporter permease C-terminal" evidence="7">
    <location>
        <begin position="669"/>
        <end position="770"/>
    </location>
</feature>
<dbReference type="InterPro" id="IPR050250">
    <property type="entry name" value="Macrolide_Exporter_MacB"/>
</dbReference>
<evidence type="ECO:0000259" key="8">
    <source>
        <dbReference type="Pfam" id="PF12704"/>
    </source>
</evidence>
<dbReference type="AlphaFoldDB" id="A0A1I0SBT7"/>
<dbReference type="Proteomes" id="UP000199310">
    <property type="component" value="Unassembled WGS sequence"/>
</dbReference>
<dbReference type="Pfam" id="PF02687">
    <property type="entry name" value="FtsX"/>
    <property type="match status" value="2"/>
</dbReference>
<dbReference type="GO" id="GO:0022857">
    <property type="term" value="F:transmembrane transporter activity"/>
    <property type="evidence" value="ECO:0007669"/>
    <property type="project" value="TreeGrafter"/>
</dbReference>
<comment type="subcellular location">
    <subcellularLocation>
        <location evidence="1">Cell membrane</location>
        <topology evidence="1">Multi-pass membrane protein</topology>
    </subcellularLocation>
</comment>
<evidence type="ECO:0000259" key="7">
    <source>
        <dbReference type="Pfam" id="PF02687"/>
    </source>
</evidence>
<feature type="transmembrane region" description="Helical" evidence="6">
    <location>
        <begin position="423"/>
        <end position="442"/>
    </location>
</feature>
<evidence type="ECO:0000256" key="5">
    <source>
        <dbReference type="ARBA" id="ARBA00023136"/>
    </source>
</evidence>
<gene>
    <name evidence="9" type="ORF">SAMN04488122_5980</name>
</gene>
<protein>
    <submittedName>
        <fullName evidence="9">ABC-type antimicrobial peptide transport system, permease component</fullName>
    </submittedName>
</protein>
<dbReference type="PANTHER" id="PTHR30572:SF18">
    <property type="entry name" value="ABC-TYPE MACROLIDE FAMILY EXPORT SYSTEM PERMEASE COMPONENT 2"/>
    <property type="match status" value="1"/>
</dbReference>
<feature type="transmembrane region" description="Helical" evidence="6">
    <location>
        <begin position="669"/>
        <end position="691"/>
    </location>
</feature>